<dbReference type="PANTHER" id="PTHR34296:SF2">
    <property type="entry name" value="ABC TRANSPORTER GUANOSINE-BINDING PROTEIN NUPN"/>
    <property type="match status" value="1"/>
</dbReference>
<evidence type="ECO:0000313" key="10">
    <source>
        <dbReference type="Proteomes" id="UP000285376"/>
    </source>
</evidence>
<evidence type="ECO:0000256" key="7">
    <source>
        <dbReference type="SAM" id="SignalP"/>
    </source>
</evidence>
<evidence type="ECO:0000256" key="3">
    <source>
        <dbReference type="ARBA" id="ARBA00022475"/>
    </source>
</evidence>
<dbReference type="CDD" id="cd06354">
    <property type="entry name" value="PBP1_PrnA-like"/>
    <property type="match status" value="1"/>
</dbReference>
<accession>A0A417Z5C7</accession>
<dbReference type="PANTHER" id="PTHR34296">
    <property type="entry name" value="TRANSCRIPTIONAL ACTIVATOR PROTEIN MED"/>
    <property type="match status" value="1"/>
</dbReference>
<keyword evidence="4 7" id="KW-0732">Signal</keyword>
<evidence type="ECO:0000256" key="2">
    <source>
        <dbReference type="ARBA" id="ARBA00008610"/>
    </source>
</evidence>
<comment type="subcellular location">
    <subcellularLocation>
        <location evidence="1">Cell membrane</location>
        <topology evidence="1">Lipid-anchor</topology>
    </subcellularLocation>
</comment>
<keyword evidence="6" id="KW-0449">Lipoprotein</keyword>
<keyword evidence="5" id="KW-0472">Membrane</keyword>
<feature type="signal peptide" evidence="7">
    <location>
        <begin position="1"/>
        <end position="18"/>
    </location>
</feature>
<sequence length="351" mass="35853">MKRVVSIAAAVAMTAGLAACGSNDKSAGGSGNGSSGSEFKAAIAFDVGGRGDHSFNDASYAGMEAAKKKIPNLKITTAEAGEGENDQARENRLSQLAASGNKAIVAVGFVYAKSIGNVAKKYPNVKFAIIDDASPDSKGTNVEQITFKEHEASYLAGVAAAKMSKTGHIGFVGGVNVPLIQKFEAGYFAGAKHANPKIKIDKTYLTPAGDFSGFAAPDKGKASANSMFQKGADIVYAAAGKSGDGVIQAAHSAGKWAIGVDSDQALTADKSVAGSVLTSAMKNCSGTVEDFVNSVKDDKFSGGNKEFGLKEDGVSLATTGNHLSAEAKKAVDDAKKEIVEGKVKVSPTPSK</sequence>
<dbReference type="InterPro" id="IPR050957">
    <property type="entry name" value="BMP_lipoprotein"/>
</dbReference>
<organism evidence="9 10">
    <name type="scientific">Dermacoccus abyssi</name>
    <dbReference type="NCBI Taxonomy" id="322596"/>
    <lineage>
        <taxon>Bacteria</taxon>
        <taxon>Bacillati</taxon>
        <taxon>Actinomycetota</taxon>
        <taxon>Actinomycetes</taxon>
        <taxon>Micrococcales</taxon>
        <taxon>Dermacoccaceae</taxon>
        <taxon>Dermacoccus</taxon>
    </lineage>
</organism>
<dbReference type="Gene3D" id="3.40.50.2300">
    <property type="match status" value="2"/>
</dbReference>
<feature type="chain" id="PRO_5038907714" evidence="7">
    <location>
        <begin position="19"/>
        <end position="351"/>
    </location>
</feature>
<comment type="caution">
    <text evidence="9">The sequence shown here is derived from an EMBL/GenBank/DDBJ whole genome shotgun (WGS) entry which is preliminary data.</text>
</comment>
<name>A0A417Z5C7_9MICO</name>
<evidence type="ECO:0000256" key="6">
    <source>
        <dbReference type="ARBA" id="ARBA00023288"/>
    </source>
</evidence>
<evidence type="ECO:0000256" key="4">
    <source>
        <dbReference type="ARBA" id="ARBA00022729"/>
    </source>
</evidence>
<dbReference type="InterPro" id="IPR028082">
    <property type="entry name" value="Peripla_BP_I"/>
</dbReference>
<dbReference type="AlphaFoldDB" id="A0A417Z5C7"/>
<evidence type="ECO:0000259" key="8">
    <source>
        <dbReference type="Pfam" id="PF02608"/>
    </source>
</evidence>
<dbReference type="EMBL" id="QWLM01000007">
    <property type="protein sequence ID" value="RHW45913.1"/>
    <property type="molecule type" value="Genomic_DNA"/>
</dbReference>
<proteinExistence type="inferred from homology"/>
<dbReference type="SUPFAM" id="SSF53822">
    <property type="entry name" value="Periplasmic binding protein-like I"/>
    <property type="match status" value="1"/>
</dbReference>
<comment type="similarity">
    <text evidence="2">Belongs to the BMP lipoprotein family.</text>
</comment>
<evidence type="ECO:0000313" key="9">
    <source>
        <dbReference type="EMBL" id="RHW45913.1"/>
    </source>
</evidence>
<protein>
    <submittedName>
        <fullName evidence="9">BMP family ABC transporter substrate-binding protein</fullName>
    </submittedName>
</protein>
<reference evidence="9 10" key="1">
    <citation type="submission" date="2018-08" db="EMBL/GenBank/DDBJ databases">
        <title>Whole genome sequence analysis of Dermacoccus abyssi bacteria isolated from Deep Mariana trench Micromonospora spp reveals genes involved in the environmental adaptation and production of secondary metabolites.</title>
        <authorList>
            <person name="Abdel-Mageed W.M."/>
            <person name="Lehri B."/>
            <person name="Nouioui I."/>
            <person name="Goodfellow I."/>
            <person name="Jaspars M."/>
            <person name="Karlyshev A."/>
        </authorList>
    </citation>
    <scope>NUCLEOTIDE SEQUENCE [LARGE SCALE GENOMIC DNA]</scope>
    <source>
        <strain evidence="9 10">MT1.1</strain>
    </source>
</reference>
<dbReference type="InterPro" id="IPR003760">
    <property type="entry name" value="PnrA-like"/>
</dbReference>
<evidence type="ECO:0000256" key="5">
    <source>
        <dbReference type="ARBA" id="ARBA00023136"/>
    </source>
</evidence>
<dbReference type="RefSeq" id="WP_118913378.1">
    <property type="nucleotide sequence ID" value="NZ_CBCRVH010000005.1"/>
</dbReference>
<dbReference type="PROSITE" id="PS51257">
    <property type="entry name" value="PROKAR_LIPOPROTEIN"/>
    <property type="match status" value="1"/>
</dbReference>
<feature type="domain" description="ABC transporter substrate-binding protein PnrA-like" evidence="8">
    <location>
        <begin position="42"/>
        <end position="345"/>
    </location>
</feature>
<dbReference type="GO" id="GO:0005886">
    <property type="term" value="C:plasma membrane"/>
    <property type="evidence" value="ECO:0007669"/>
    <property type="project" value="UniProtKB-SubCell"/>
</dbReference>
<keyword evidence="3" id="KW-1003">Cell membrane</keyword>
<evidence type="ECO:0000256" key="1">
    <source>
        <dbReference type="ARBA" id="ARBA00004193"/>
    </source>
</evidence>
<gene>
    <name evidence="9" type="ORF">D1832_07905</name>
</gene>
<dbReference type="Proteomes" id="UP000285376">
    <property type="component" value="Unassembled WGS sequence"/>
</dbReference>
<dbReference type="Pfam" id="PF02608">
    <property type="entry name" value="Bmp"/>
    <property type="match status" value="1"/>
</dbReference>